<dbReference type="SUPFAM" id="SSF51445">
    <property type="entry name" value="(Trans)glycosidases"/>
    <property type="match status" value="1"/>
</dbReference>
<sequence length="458" mass="50630">MPWAAAHLAALAGLVSALQRSPSSASAREPPGAPLVPKLRLPLRTEGRFIVDRLGERVKWACTNWYGPESISFAFGGLEKRPASEIVGRILDLGFNCVRVPYSLEAHVKNPVIADEFVAANHNLVGSRFLDGFDAGIKALTDAGLMVIIDQHVSRAGYCCHWSQDEGLWYVPGYPEEVWIDSLVNMTRRYKSDPLVVAIDLRNEVHDLHSNPKWGNGLMITWGDGNPKTDWAAAATRAGNRVLQENADLLIVVMALCFGMELRPIRSHPITLDRPHRVVYQTHNYVEYQFWNLIPRDLGLSFGMARFLSASTCLVLASVLYSLLAAWRRRGKPRPSLAVLLISIGLWAFVFGLAFSLVAYAVFHAACTYCKWGASTDFLPWVFVWLAVALGGLLMAGLAWHKAAGAHSSDEALFEMERYALQSDASDEDEDQDQPDLGLKSGRSVRSPSDLWGDRGKG</sequence>
<comment type="similarity">
    <text evidence="1 4">Belongs to the glycosyl hydrolase 5 (cellulase A) family.</text>
</comment>
<dbReference type="Gene3D" id="3.20.20.80">
    <property type="entry name" value="Glycosidases"/>
    <property type="match status" value="1"/>
</dbReference>
<evidence type="ECO:0000313" key="9">
    <source>
        <dbReference type="EMBL" id="CAE8595663.1"/>
    </source>
</evidence>
<name>A0A813E3T7_POLGL</name>
<evidence type="ECO:0000256" key="1">
    <source>
        <dbReference type="ARBA" id="ARBA00005641"/>
    </source>
</evidence>
<dbReference type="AlphaFoldDB" id="A0A813E3T7"/>
<organism evidence="9 10">
    <name type="scientific">Polarella glacialis</name>
    <name type="common">Dinoflagellate</name>
    <dbReference type="NCBI Taxonomy" id="89957"/>
    <lineage>
        <taxon>Eukaryota</taxon>
        <taxon>Sar</taxon>
        <taxon>Alveolata</taxon>
        <taxon>Dinophyceae</taxon>
        <taxon>Suessiales</taxon>
        <taxon>Suessiaceae</taxon>
        <taxon>Polarella</taxon>
    </lineage>
</organism>
<dbReference type="Proteomes" id="UP000654075">
    <property type="component" value="Unassembled WGS sequence"/>
</dbReference>
<evidence type="ECO:0000256" key="5">
    <source>
        <dbReference type="SAM" id="MobiDB-lite"/>
    </source>
</evidence>
<keyword evidence="10" id="KW-1185">Reference proteome</keyword>
<dbReference type="GO" id="GO:0000272">
    <property type="term" value="P:polysaccharide catabolic process"/>
    <property type="evidence" value="ECO:0007669"/>
    <property type="project" value="InterPro"/>
</dbReference>
<feature type="domain" description="Glycoside hydrolase family 5" evidence="8">
    <location>
        <begin position="82"/>
        <end position="290"/>
    </location>
</feature>
<reference evidence="9" key="1">
    <citation type="submission" date="2021-02" db="EMBL/GenBank/DDBJ databases">
        <authorList>
            <person name="Dougan E. K."/>
            <person name="Rhodes N."/>
            <person name="Thang M."/>
            <person name="Chan C."/>
        </authorList>
    </citation>
    <scope>NUCLEOTIDE SEQUENCE</scope>
</reference>
<dbReference type="GO" id="GO:0004553">
    <property type="term" value="F:hydrolase activity, hydrolyzing O-glycosyl compounds"/>
    <property type="evidence" value="ECO:0007669"/>
    <property type="project" value="InterPro"/>
</dbReference>
<evidence type="ECO:0000256" key="7">
    <source>
        <dbReference type="SAM" id="SignalP"/>
    </source>
</evidence>
<dbReference type="InterPro" id="IPR017853">
    <property type="entry name" value="GH"/>
</dbReference>
<feature type="region of interest" description="Disordered" evidence="5">
    <location>
        <begin position="423"/>
        <end position="458"/>
    </location>
</feature>
<keyword evidence="6" id="KW-0812">Transmembrane</keyword>
<comment type="caution">
    <text evidence="9">The sequence shown here is derived from an EMBL/GenBank/DDBJ whole genome shotgun (WGS) entry which is preliminary data.</text>
</comment>
<feature type="signal peptide" evidence="7">
    <location>
        <begin position="1"/>
        <end position="17"/>
    </location>
</feature>
<feature type="compositionally biased region" description="Acidic residues" evidence="5">
    <location>
        <begin position="425"/>
        <end position="434"/>
    </location>
</feature>
<evidence type="ECO:0000313" key="10">
    <source>
        <dbReference type="Proteomes" id="UP000654075"/>
    </source>
</evidence>
<dbReference type="EMBL" id="CAJNNV010008019">
    <property type="protein sequence ID" value="CAE8595663.1"/>
    <property type="molecule type" value="Genomic_DNA"/>
</dbReference>
<keyword evidence="3 4" id="KW-0326">Glycosidase</keyword>
<keyword evidence="7" id="KW-0732">Signal</keyword>
<evidence type="ECO:0000256" key="3">
    <source>
        <dbReference type="ARBA" id="ARBA00023295"/>
    </source>
</evidence>
<dbReference type="InterPro" id="IPR001547">
    <property type="entry name" value="Glyco_hydro_5"/>
</dbReference>
<feature type="transmembrane region" description="Helical" evidence="6">
    <location>
        <begin position="339"/>
        <end position="366"/>
    </location>
</feature>
<feature type="transmembrane region" description="Helical" evidence="6">
    <location>
        <begin position="307"/>
        <end position="327"/>
    </location>
</feature>
<evidence type="ECO:0000259" key="8">
    <source>
        <dbReference type="Pfam" id="PF00150"/>
    </source>
</evidence>
<keyword evidence="2 4" id="KW-0378">Hydrolase</keyword>
<evidence type="ECO:0000256" key="4">
    <source>
        <dbReference type="RuleBase" id="RU361153"/>
    </source>
</evidence>
<dbReference type="OrthoDB" id="442731at2759"/>
<protein>
    <recommendedName>
        <fullName evidence="8">Glycoside hydrolase family 5 domain-containing protein</fullName>
    </recommendedName>
</protein>
<feature type="transmembrane region" description="Helical" evidence="6">
    <location>
        <begin position="378"/>
        <end position="400"/>
    </location>
</feature>
<dbReference type="Pfam" id="PF00150">
    <property type="entry name" value="Cellulase"/>
    <property type="match status" value="1"/>
</dbReference>
<feature type="chain" id="PRO_5032476857" description="Glycoside hydrolase family 5 domain-containing protein" evidence="7">
    <location>
        <begin position="18"/>
        <end position="458"/>
    </location>
</feature>
<proteinExistence type="inferred from homology"/>
<keyword evidence="6" id="KW-1133">Transmembrane helix</keyword>
<accession>A0A813E3T7</accession>
<keyword evidence="6" id="KW-0472">Membrane</keyword>
<gene>
    <name evidence="9" type="ORF">PGLA1383_LOCUS14170</name>
</gene>
<evidence type="ECO:0000256" key="6">
    <source>
        <dbReference type="SAM" id="Phobius"/>
    </source>
</evidence>
<dbReference type="PANTHER" id="PTHR31263">
    <property type="entry name" value="CELLULASE FAMILY PROTEIN (AFU_ORTHOLOGUE AFUA_5G14560)"/>
    <property type="match status" value="1"/>
</dbReference>
<dbReference type="PANTHER" id="PTHR31263:SF0">
    <property type="entry name" value="CELLULASE FAMILY PROTEIN (AFU_ORTHOLOGUE AFUA_5G14560)"/>
    <property type="match status" value="1"/>
</dbReference>
<evidence type="ECO:0000256" key="2">
    <source>
        <dbReference type="ARBA" id="ARBA00022801"/>
    </source>
</evidence>